<comment type="function">
    <text evidence="1 6">Required for the transposition of the insertion element.</text>
</comment>
<evidence type="ECO:0000256" key="2">
    <source>
        <dbReference type="ARBA" id="ARBA00010961"/>
    </source>
</evidence>
<reference evidence="9 10" key="1">
    <citation type="submission" date="2014-04" db="EMBL/GenBank/DDBJ databases">
        <title>Draft Genome Sequence of Synergistes jonesii.</title>
        <authorList>
            <person name="Coil D.A."/>
            <person name="Eisen J.A."/>
            <person name="Holland-Moritz H.E."/>
        </authorList>
    </citation>
    <scope>NUCLEOTIDE SEQUENCE [LARGE SCALE GENOMIC DNA]</scope>
    <source>
        <strain evidence="9 10">78-1</strain>
    </source>
</reference>
<keyword evidence="6" id="KW-0814">Transposable element</keyword>
<dbReference type="EMBL" id="JMKI01000050">
    <property type="protein sequence ID" value="KEJ91398.1"/>
    <property type="molecule type" value="Genomic_DNA"/>
</dbReference>
<dbReference type="NCBIfam" id="NF033543">
    <property type="entry name" value="transpos_IS256"/>
    <property type="match status" value="1"/>
</dbReference>
<feature type="region of interest" description="Disordered" evidence="7">
    <location>
        <begin position="63"/>
        <end position="99"/>
    </location>
</feature>
<protein>
    <recommendedName>
        <fullName evidence="6">Mutator family transposase</fullName>
    </recommendedName>
</protein>
<dbReference type="PROSITE" id="PS01007">
    <property type="entry name" value="TRANSPOSASE_MUTATOR"/>
    <property type="match status" value="1"/>
</dbReference>
<accession>A0A073IPV9</accession>
<dbReference type="GO" id="GO:0003677">
    <property type="term" value="F:DNA binding"/>
    <property type="evidence" value="ECO:0007669"/>
    <property type="project" value="UniProtKB-UniRule"/>
</dbReference>
<evidence type="ECO:0000256" key="1">
    <source>
        <dbReference type="ARBA" id="ARBA00002190"/>
    </source>
</evidence>
<keyword evidence="5 6" id="KW-0233">DNA recombination</keyword>
<dbReference type="GeneID" id="90984459"/>
<evidence type="ECO:0000256" key="3">
    <source>
        <dbReference type="ARBA" id="ARBA00022578"/>
    </source>
</evidence>
<evidence type="ECO:0000256" key="6">
    <source>
        <dbReference type="RuleBase" id="RU365089"/>
    </source>
</evidence>
<dbReference type="InterPro" id="IPR001207">
    <property type="entry name" value="Transposase_mutator"/>
</dbReference>
<name>A0A073IPV9_9BACT</name>
<evidence type="ECO:0000313" key="10">
    <source>
        <dbReference type="Proteomes" id="UP000027665"/>
    </source>
</evidence>
<dbReference type="EMBL" id="JMKI01000044">
    <property type="protein sequence ID" value="KEJ91590.1"/>
    <property type="molecule type" value="Genomic_DNA"/>
</dbReference>
<keyword evidence="4 6" id="KW-0238">DNA-binding</keyword>
<evidence type="ECO:0000256" key="4">
    <source>
        <dbReference type="ARBA" id="ARBA00023125"/>
    </source>
</evidence>
<dbReference type="eggNOG" id="COG3328">
    <property type="taxonomic scope" value="Bacteria"/>
</dbReference>
<gene>
    <name evidence="9" type="ORF">EH55_09035</name>
    <name evidence="8" type="ORF">EH55_10705</name>
</gene>
<organism evidence="9 10">
    <name type="scientific">Synergistes jonesii</name>
    <dbReference type="NCBI Taxonomy" id="2754"/>
    <lineage>
        <taxon>Bacteria</taxon>
        <taxon>Thermotogati</taxon>
        <taxon>Synergistota</taxon>
        <taxon>Synergistia</taxon>
        <taxon>Synergistales</taxon>
        <taxon>Synergistaceae</taxon>
        <taxon>Synergistes</taxon>
    </lineage>
</organism>
<dbReference type="PANTHER" id="PTHR33217">
    <property type="entry name" value="TRANSPOSASE FOR INSERTION SEQUENCE ELEMENT IS1081"/>
    <property type="match status" value="1"/>
</dbReference>
<evidence type="ECO:0000256" key="5">
    <source>
        <dbReference type="ARBA" id="ARBA00023172"/>
    </source>
</evidence>
<keyword evidence="10" id="KW-1185">Reference proteome</keyword>
<dbReference type="GO" id="GO:0004803">
    <property type="term" value="F:transposase activity"/>
    <property type="evidence" value="ECO:0007669"/>
    <property type="project" value="UniProtKB-UniRule"/>
</dbReference>
<dbReference type="GO" id="GO:0006313">
    <property type="term" value="P:DNA transposition"/>
    <property type="evidence" value="ECO:0007669"/>
    <property type="project" value="UniProtKB-UniRule"/>
</dbReference>
<proteinExistence type="inferred from homology"/>
<comment type="caution">
    <text evidence="9">The sequence shown here is derived from an EMBL/GenBank/DDBJ whole genome shotgun (WGS) entry which is preliminary data.</text>
</comment>
<dbReference type="OrthoDB" id="85408at2"/>
<feature type="compositionally biased region" description="Polar residues" evidence="7">
    <location>
        <begin position="71"/>
        <end position="82"/>
    </location>
</feature>
<dbReference type="PANTHER" id="PTHR33217:SF8">
    <property type="entry name" value="MUTATOR FAMILY TRANSPOSASE"/>
    <property type="match status" value="1"/>
</dbReference>
<evidence type="ECO:0000313" key="9">
    <source>
        <dbReference type="EMBL" id="KEJ91590.1"/>
    </source>
</evidence>
<evidence type="ECO:0000256" key="7">
    <source>
        <dbReference type="SAM" id="MobiDB-lite"/>
    </source>
</evidence>
<dbReference type="Proteomes" id="UP000027665">
    <property type="component" value="Unassembled WGS sequence"/>
</dbReference>
<sequence>MARQRKLTPERKALIQSLLSHYKPEDAQDVQAMLRDLLGDTIQQMLEAEMDDHLGYSKYDYKNKHTDDSRNGYSPKTVTSSAGDIPIDVPRDRKGDFEPQSVKKNQTDISNIEDQVLSMYAKGMTTRDISAHLQSIYGVDASAEMISRMTDRILPIAKEWQNRPLAKKYAVVFMDAVHFNVRQDGRTVKKAVYVAIGTRLDGHREVLGLWVGGNESAKYWVGVLNEIRNRGTEDIFIISVDGLTGFADAISAVYPKAEVQRCIVHQIRYTTKFVSYKDIKAFMNDLKGVYQAPTLEQAEEGLDRLEEKWGSKYPSSVASWRNNWPQLSAYFKYPYELRRMIYTTNQIENYNRQLRKVTKTRTIFPSDDALLKLLYLATMDITEKWTGRDRDWSKILSQLCIYFEERIEPGDLE</sequence>
<dbReference type="AlphaFoldDB" id="A0A073IPV9"/>
<comment type="similarity">
    <text evidence="2 6">Belongs to the transposase mutator family.</text>
</comment>
<dbReference type="Pfam" id="PF00872">
    <property type="entry name" value="Transposase_mut"/>
    <property type="match status" value="1"/>
</dbReference>
<dbReference type="RefSeq" id="WP_081839554.1">
    <property type="nucleotide sequence ID" value="NZ_JMKI01000044.1"/>
</dbReference>
<evidence type="ECO:0000313" key="8">
    <source>
        <dbReference type="EMBL" id="KEJ91398.1"/>
    </source>
</evidence>
<keyword evidence="3 6" id="KW-0815">Transposition</keyword>